<proteinExistence type="inferred from homology"/>
<evidence type="ECO:0000256" key="8">
    <source>
        <dbReference type="HAMAP-Rule" id="MF_01471"/>
    </source>
</evidence>
<reference evidence="9" key="1">
    <citation type="journal article" date="2020" name="mSystems">
        <title>Genome- and Community-Level Interaction Insights into Carbon Utilization and Element Cycling Functions of Hydrothermarchaeota in Hydrothermal Sediment.</title>
        <authorList>
            <person name="Zhou Z."/>
            <person name="Liu Y."/>
            <person name="Xu W."/>
            <person name="Pan J."/>
            <person name="Luo Z.H."/>
            <person name="Li M."/>
        </authorList>
    </citation>
    <scope>NUCLEOTIDE SEQUENCE [LARGE SCALE GENOMIC DNA]</scope>
    <source>
        <strain evidence="9">SpSt-732</strain>
    </source>
</reference>
<dbReference type="GO" id="GO:0043571">
    <property type="term" value="P:maintenance of CRISPR repeat elements"/>
    <property type="evidence" value="ECO:0007669"/>
    <property type="project" value="UniProtKB-UniRule"/>
</dbReference>
<dbReference type="Pfam" id="PF09827">
    <property type="entry name" value="CRISPR_Cas2"/>
    <property type="match status" value="1"/>
</dbReference>
<evidence type="ECO:0000256" key="5">
    <source>
        <dbReference type="ARBA" id="ARBA00022801"/>
    </source>
</evidence>
<sequence length="94" mass="10326">MTTYVIVAYDISDNGRRSEAAERLKGLGFARIQRSLYIARGGAALAKDAYRALLRVIDRSTDSVFVAVIPSESFEKALTCGLQSNIGEERSRVL</sequence>
<comment type="function">
    <text evidence="8">CRISPR (clustered regularly interspaced short palindromic repeat), is an adaptive immune system that provides protection against mobile genetic elements (viruses, transposable elements and conjugative plasmids). CRISPR clusters contain sequences complementary to antecedent mobile elements and target invading nucleic acids. CRISPR clusters are transcribed and processed into CRISPR RNA (crRNA). Functions as a ssRNA-specific endoribonuclease. Involved in the integration of spacer DNA into the CRISPR cassette.</text>
</comment>
<dbReference type="CDD" id="cd09725">
    <property type="entry name" value="Cas2_I_II_III"/>
    <property type="match status" value="1"/>
</dbReference>
<evidence type="ECO:0000256" key="7">
    <source>
        <dbReference type="ARBA" id="ARBA00023118"/>
    </source>
</evidence>
<evidence type="ECO:0000256" key="3">
    <source>
        <dbReference type="ARBA" id="ARBA00022723"/>
    </source>
</evidence>
<dbReference type="GO" id="GO:0046872">
    <property type="term" value="F:metal ion binding"/>
    <property type="evidence" value="ECO:0007669"/>
    <property type="project" value="UniProtKB-UniRule"/>
</dbReference>
<dbReference type="NCBIfam" id="TIGR01573">
    <property type="entry name" value="cas2"/>
    <property type="match status" value="1"/>
</dbReference>
<dbReference type="InterPro" id="IPR021127">
    <property type="entry name" value="CRISPR_associated_Cas2"/>
</dbReference>
<keyword evidence="5 8" id="KW-0378">Hydrolase</keyword>
<dbReference type="EMBL" id="DTFF01000031">
    <property type="protein sequence ID" value="HGI87439.1"/>
    <property type="molecule type" value="Genomic_DNA"/>
</dbReference>
<keyword evidence="4 8" id="KW-0255">Endonuclease</keyword>
<dbReference type="PANTHER" id="PTHR34405:SF3">
    <property type="entry name" value="CRISPR-ASSOCIATED ENDORIBONUCLEASE CAS2 3"/>
    <property type="match status" value="1"/>
</dbReference>
<evidence type="ECO:0000313" key="9">
    <source>
        <dbReference type="EMBL" id="HGI87439.1"/>
    </source>
</evidence>
<keyword evidence="3 8" id="KW-0479">Metal-binding</keyword>
<organism evidence="9">
    <name type="scientific">Ignisphaera aggregans</name>
    <dbReference type="NCBI Taxonomy" id="334771"/>
    <lineage>
        <taxon>Archaea</taxon>
        <taxon>Thermoproteota</taxon>
        <taxon>Thermoprotei</taxon>
        <taxon>Desulfurococcales</taxon>
        <taxon>Desulfurococcaceae</taxon>
        <taxon>Ignisphaera</taxon>
    </lineage>
</organism>
<dbReference type="SUPFAM" id="SSF143430">
    <property type="entry name" value="TTP0101/SSO1404-like"/>
    <property type="match status" value="1"/>
</dbReference>
<keyword evidence="6 8" id="KW-0460">Magnesium</keyword>
<comment type="subunit">
    <text evidence="8">Homodimer, forms a heterotetramer with a Cas1 homodimer.</text>
</comment>
<accession>A0A7C4BBQ2</accession>
<dbReference type="Gene3D" id="3.30.70.240">
    <property type="match status" value="1"/>
</dbReference>
<keyword evidence="2 8" id="KW-0540">Nuclease</keyword>
<evidence type="ECO:0000256" key="1">
    <source>
        <dbReference type="ARBA" id="ARBA00001946"/>
    </source>
</evidence>
<comment type="cofactor">
    <cofactor evidence="1 8">
        <name>Mg(2+)</name>
        <dbReference type="ChEBI" id="CHEBI:18420"/>
    </cofactor>
</comment>
<evidence type="ECO:0000256" key="2">
    <source>
        <dbReference type="ARBA" id="ARBA00022722"/>
    </source>
</evidence>
<name>A0A7C4BBQ2_9CREN</name>
<dbReference type="AlphaFoldDB" id="A0A7C4BBQ2"/>
<feature type="binding site" evidence="8">
    <location>
        <position position="10"/>
    </location>
    <ligand>
        <name>Mg(2+)</name>
        <dbReference type="ChEBI" id="CHEBI:18420"/>
        <note>catalytic</note>
    </ligand>
</feature>
<comment type="similarity">
    <text evidence="8">Belongs to the CRISPR-associated endoribonuclease Cas2 protein family.</text>
</comment>
<protein>
    <recommendedName>
        <fullName evidence="8">CRISPR-associated endoribonuclease Cas2</fullName>
        <ecNumber evidence="8">3.1.-.-</ecNumber>
    </recommendedName>
</protein>
<comment type="caution">
    <text evidence="9">The sequence shown here is derived from an EMBL/GenBank/DDBJ whole genome shotgun (WGS) entry which is preliminary data.</text>
</comment>
<dbReference type="EC" id="3.1.-.-" evidence="8"/>
<dbReference type="GO" id="GO:0004521">
    <property type="term" value="F:RNA endonuclease activity"/>
    <property type="evidence" value="ECO:0007669"/>
    <property type="project" value="InterPro"/>
</dbReference>
<dbReference type="PANTHER" id="PTHR34405">
    <property type="entry name" value="CRISPR-ASSOCIATED ENDORIBONUCLEASE CAS2"/>
    <property type="match status" value="1"/>
</dbReference>
<gene>
    <name evidence="8 9" type="primary">cas2</name>
    <name evidence="9" type="ORF">ENV14_03490</name>
</gene>
<evidence type="ECO:0000256" key="6">
    <source>
        <dbReference type="ARBA" id="ARBA00022842"/>
    </source>
</evidence>
<evidence type="ECO:0000256" key="4">
    <source>
        <dbReference type="ARBA" id="ARBA00022759"/>
    </source>
</evidence>
<dbReference type="GO" id="GO:0016787">
    <property type="term" value="F:hydrolase activity"/>
    <property type="evidence" value="ECO:0007669"/>
    <property type="project" value="UniProtKB-KW"/>
</dbReference>
<keyword evidence="7 8" id="KW-0051">Antiviral defense</keyword>
<dbReference type="InterPro" id="IPR019199">
    <property type="entry name" value="Virulence_VapD/CRISPR_Cas2"/>
</dbReference>
<dbReference type="GO" id="GO:0051607">
    <property type="term" value="P:defense response to virus"/>
    <property type="evidence" value="ECO:0007669"/>
    <property type="project" value="UniProtKB-UniRule"/>
</dbReference>
<dbReference type="HAMAP" id="MF_01471">
    <property type="entry name" value="Cas2"/>
    <property type="match status" value="1"/>
</dbReference>